<feature type="transmembrane region" description="Helical" evidence="6">
    <location>
        <begin position="386"/>
        <end position="408"/>
    </location>
</feature>
<comment type="subcellular location">
    <subcellularLocation>
        <location evidence="1">Cell membrane</location>
        <topology evidence="1">Multi-pass membrane protein</topology>
    </subcellularLocation>
</comment>
<keyword evidence="5 6" id="KW-0472">Membrane</keyword>
<accession>A0A9D1H873</accession>
<dbReference type="Pfam" id="PF01943">
    <property type="entry name" value="Polysacc_synt"/>
    <property type="match status" value="1"/>
</dbReference>
<feature type="transmembrane region" description="Helical" evidence="6">
    <location>
        <begin position="361"/>
        <end position="380"/>
    </location>
</feature>
<evidence type="ECO:0000256" key="5">
    <source>
        <dbReference type="ARBA" id="ARBA00023136"/>
    </source>
</evidence>
<evidence type="ECO:0000256" key="2">
    <source>
        <dbReference type="ARBA" id="ARBA00022475"/>
    </source>
</evidence>
<dbReference type="PANTHER" id="PTHR30250:SF11">
    <property type="entry name" value="O-ANTIGEN TRANSPORTER-RELATED"/>
    <property type="match status" value="1"/>
</dbReference>
<dbReference type="EMBL" id="DVLY01000006">
    <property type="protein sequence ID" value="HIT97271.1"/>
    <property type="molecule type" value="Genomic_DNA"/>
</dbReference>
<dbReference type="PANTHER" id="PTHR30250">
    <property type="entry name" value="PST FAMILY PREDICTED COLANIC ACID TRANSPORTER"/>
    <property type="match status" value="1"/>
</dbReference>
<evidence type="ECO:0000313" key="7">
    <source>
        <dbReference type="EMBL" id="HIT97271.1"/>
    </source>
</evidence>
<dbReference type="AlphaFoldDB" id="A0A9D1H873"/>
<evidence type="ECO:0000256" key="6">
    <source>
        <dbReference type="SAM" id="Phobius"/>
    </source>
</evidence>
<comment type="caution">
    <text evidence="7">The sequence shown here is derived from an EMBL/GenBank/DDBJ whole genome shotgun (WGS) entry which is preliminary data.</text>
</comment>
<keyword evidence="3 6" id="KW-0812">Transmembrane</keyword>
<organism evidence="7 8">
    <name type="scientific">Candidatus Merdimorpha stercoravium</name>
    <dbReference type="NCBI Taxonomy" id="2840863"/>
    <lineage>
        <taxon>Bacteria</taxon>
        <taxon>Pseudomonadati</taxon>
        <taxon>Bacteroidota</taxon>
        <taxon>Flavobacteriia</taxon>
        <taxon>Flavobacteriales</taxon>
        <taxon>Candidatus Merdimorpha</taxon>
    </lineage>
</organism>
<feature type="transmembrane region" description="Helical" evidence="6">
    <location>
        <begin position="177"/>
        <end position="195"/>
    </location>
</feature>
<gene>
    <name evidence="7" type="ORF">IAC44_00360</name>
</gene>
<feature type="transmembrane region" description="Helical" evidence="6">
    <location>
        <begin position="296"/>
        <end position="317"/>
    </location>
</feature>
<feature type="transmembrane region" description="Helical" evidence="6">
    <location>
        <begin position="420"/>
        <end position="438"/>
    </location>
</feature>
<dbReference type="InterPro" id="IPR002797">
    <property type="entry name" value="Polysacc_synth"/>
</dbReference>
<protein>
    <submittedName>
        <fullName evidence="7">Oligosaccharide flippase family protein</fullName>
    </submittedName>
</protein>
<sequence>MGVIIRQSFWNMVVTYAGFVLGAVNTLFLYTHFFSTENYGLVMSLVSVSAIVMPFIAMGMNNALVRFLPREADKDRLLSFTLLVPTVIFLVLGAVVYGKGDVLAEFFPQGELIRDFVSLAFWIAVFSAFFEVFFGYAQAHMHSTEGVFLREMFYRIATTVLLFAVHFGWIGEIQFCYWITASFALRMLLMAWVAYRCRPFRLRWPSARKYRKIVSYGLFSSMGMAIWAALLEFDKSILPFYESLTTEAYYTIAVFIGMTVAVPYRSLYQIANPVLAKAIAEKDTARQEDLSCKSSMNSLILCGGLFLLINCNIHDIYRLLPSGYEAGVSVVLIISLAKLFDSISGLAGSFIVYSRYFRWDLVFSFCLMASVIGSNLYFIPRWGMNGAAVSTLISLLVVNSLRVGFVYLKTGHFPFRWNSLVLAGVLAVFYGVFSWWDFSFGPGAVATVGVIVVKSLLIVLSFGAVVLKGGFSPELASLWRSVLGKFFPGRGRA</sequence>
<feature type="transmembrane region" description="Helical" evidence="6">
    <location>
        <begin position="152"/>
        <end position="171"/>
    </location>
</feature>
<feature type="transmembrane region" description="Helical" evidence="6">
    <location>
        <begin position="444"/>
        <end position="467"/>
    </location>
</feature>
<name>A0A9D1H873_9FLAO</name>
<dbReference type="InterPro" id="IPR050833">
    <property type="entry name" value="Poly_Biosynth_Transport"/>
</dbReference>
<dbReference type="GO" id="GO:0005886">
    <property type="term" value="C:plasma membrane"/>
    <property type="evidence" value="ECO:0007669"/>
    <property type="project" value="UniProtKB-SubCell"/>
</dbReference>
<feature type="transmembrane region" description="Helical" evidence="6">
    <location>
        <begin position="248"/>
        <end position="267"/>
    </location>
</feature>
<feature type="transmembrane region" description="Helical" evidence="6">
    <location>
        <begin position="117"/>
        <end position="140"/>
    </location>
</feature>
<evidence type="ECO:0000256" key="4">
    <source>
        <dbReference type="ARBA" id="ARBA00022989"/>
    </source>
</evidence>
<feature type="transmembrane region" description="Helical" evidence="6">
    <location>
        <begin position="77"/>
        <end position="97"/>
    </location>
</feature>
<keyword evidence="4 6" id="KW-1133">Transmembrane helix</keyword>
<keyword evidence="2" id="KW-1003">Cell membrane</keyword>
<evidence type="ECO:0000313" key="8">
    <source>
        <dbReference type="Proteomes" id="UP000824161"/>
    </source>
</evidence>
<evidence type="ECO:0000256" key="3">
    <source>
        <dbReference type="ARBA" id="ARBA00022692"/>
    </source>
</evidence>
<evidence type="ECO:0000256" key="1">
    <source>
        <dbReference type="ARBA" id="ARBA00004651"/>
    </source>
</evidence>
<reference evidence="7" key="1">
    <citation type="submission" date="2020-10" db="EMBL/GenBank/DDBJ databases">
        <authorList>
            <person name="Gilroy R."/>
        </authorList>
    </citation>
    <scope>NUCLEOTIDE SEQUENCE</scope>
    <source>
        <strain evidence="7">1383</strain>
    </source>
</reference>
<feature type="transmembrane region" description="Helical" evidence="6">
    <location>
        <begin position="39"/>
        <end position="65"/>
    </location>
</feature>
<dbReference type="Proteomes" id="UP000824161">
    <property type="component" value="Unassembled WGS sequence"/>
</dbReference>
<feature type="transmembrane region" description="Helical" evidence="6">
    <location>
        <begin position="12"/>
        <end position="33"/>
    </location>
</feature>
<reference evidence="7" key="2">
    <citation type="journal article" date="2021" name="PeerJ">
        <title>Extensive microbial diversity within the chicken gut microbiome revealed by metagenomics and culture.</title>
        <authorList>
            <person name="Gilroy R."/>
            <person name="Ravi A."/>
            <person name="Getino M."/>
            <person name="Pursley I."/>
            <person name="Horton D.L."/>
            <person name="Alikhan N.F."/>
            <person name="Baker D."/>
            <person name="Gharbi K."/>
            <person name="Hall N."/>
            <person name="Watson M."/>
            <person name="Adriaenssens E.M."/>
            <person name="Foster-Nyarko E."/>
            <person name="Jarju S."/>
            <person name="Secka A."/>
            <person name="Antonio M."/>
            <person name="Oren A."/>
            <person name="Chaudhuri R.R."/>
            <person name="La Ragione R."/>
            <person name="Hildebrand F."/>
            <person name="Pallen M.J."/>
        </authorList>
    </citation>
    <scope>NUCLEOTIDE SEQUENCE</scope>
    <source>
        <strain evidence="7">1383</strain>
    </source>
</reference>
<feature type="transmembrane region" description="Helical" evidence="6">
    <location>
        <begin position="216"/>
        <end position="233"/>
    </location>
</feature>
<feature type="transmembrane region" description="Helical" evidence="6">
    <location>
        <begin position="329"/>
        <end position="354"/>
    </location>
</feature>
<proteinExistence type="predicted"/>